<gene>
    <name evidence="1" type="ORF">AB1Y20_011530</name>
</gene>
<organism evidence="1 2">
    <name type="scientific">Prymnesium parvum</name>
    <name type="common">Toxic golden alga</name>
    <dbReference type="NCBI Taxonomy" id="97485"/>
    <lineage>
        <taxon>Eukaryota</taxon>
        <taxon>Haptista</taxon>
        <taxon>Haptophyta</taxon>
        <taxon>Prymnesiophyceae</taxon>
        <taxon>Prymnesiales</taxon>
        <taxon>Prymnesiaceae</taxon>
        <taxon>Prymnesium</taxon>
    </lineage>
</organism>
<accession>A0AB34IJP0</accession>
<evidence type="ECO:0008006" key="3">
    <source>
        <dbReference type="Google" id="ProtNLM"/>
    </source>
</evidence>
<evidence type="ECO:0000313" key="2">
    <source>
        <dbReference type="Proteomes" id="UP001515480"/>
    </source>
</evidence>
<evidence type="ECO:0000313" key="1">
    <source>
        <dbReference type="EMBL" id="KAL1499322.1"/>
    </source>
</evidence>
<sequence>MAALCAPPLPSRGHVALADNASRTVLISSAGAGVTQAAMLVRSLLNQSHTAEGHELSPLASDRHAFEESSALCHECAHADGWTCVRLLRSPLDRLYSSYVHTMTHKTRTFSALSRVCRGCSSNASFAQFVSALAALRNSSAVKESRGDEHLLPQTPWRACGKEPSRLLSVPLEAMPAALLELKQLRVLHRAGAGAWPSDLPVSFPVAPHGATASASSWPWPRVKAAMHAKSLPPYDSFLSAKICATLSCLFAADFSAWTRMCAQPELRQCRTCTRVCSAQLTRFQNCGGTPREEAQVPRRRFVMWMSHRTGSSWTIDLLMKHPNIVALGEKYNDSPPSVVKSALEGTEPFMARVLRSKPEATVFGFKIRFNGSEESPLYAAFGSAPVICSFRRNLFDMAASQLLVELLFLEGCSPNAVVGQTNLSKCTFTSSTPPVSVDPEELYAQVLEEVPFRDYMLKNCQRRAERYPTYFLWYEDLIESAAQEYARLEQFLGVPQVPLPMAKIAKIVSKPLDQILANWDAIVRRFLGSPFECMLASSTQLSSSRKLELTNRTNCVATAARRLSSADAANYQRLRI</sequence>
<dbReference type="EMBL" id="JBGBPQ010000025">
    <property type="protein sequence ID" value="KAL1499322.1"/>
    <property type="molecule type" value="Genomic_DNA"/>
</dbReference>
<proteinExistence type="predicted"/>
<dbReference type="PANTHER" id="PTHR32175:SF26">
    <property type="entry name" value="PROTEIN, PUTATIVE, EXPRESSED-RELATED"/>
    <property type="match status" value="1"/>
</dbReference>
<dbReference type="PANTHER" id="PTHR32175">
    <property type="entry name" value="PROTEIN, PUTATIVE, EXPRESSED-RELATED"/>
    <property type="match status" value="1"/>
</dbReference>
<reference evidence="1 2" key="1">
    <citation type="journal article" date="2024" name="Science">
        <title>Giant polyketide synthase enzymes in the biosynthesis of giant marine polyether toxins.</title>
        <authorList>
            <person name="Fallon T.R."/>
            <person name="Shende V.V."/>
            <person name="Wierzbicki I.H."/>
            <person name="Pendleton A.L."/>
            <person name="Watervoot N.F."/>
            <person name="Auber R.P."/>
            <person name="Gonzalez D.J."/>
            <person name="Wisecaver J.H."/>
            <person name="Moore B.S."/>
        </authorList>
    </citation>
    <scope>NUCLEOTIDE SEQUENCE [LARGE SCALE GENOMIC DNA]</scope>
    <source>
        <strain evidence="1 2">12B1</strain>
    </source>
</reference>
<dbReference type="SUPFAM" id="SSF52540">
    <property type="entry name" value="P-loop containing nucleoside triphosphate hydrolases"/>
    <property type="match status" value="1"/>
</dbReference>
<name>A0AB34IJP0_PRYPA</name>
<protein>
    <recommendedName>
        <fullName evidence="3">Sulfotransferase domain-containing protein</fullName>
    </recommendedName>
</protein>
<comment type="caution">
    <text evidence="1">The sequence shown here is derived from an EMBL/GenBank/DDBJ whole genome shotgun (WGS) entry which is preliminary data.</text>
</comment>
<dbReference type="InterPro" id="IPR027417">
    <property type="entry name" value="P-loop_NTPase"/>
</dbReference>
<dbReference type="Proteomes" id="UP001515480">
    <property type="component" value="Unassembled WGS sequence"/>
</dbReference>
<dbReference type="InterPro" id="IPR052796">
    <property type="entry name" value="Nod_factor_sulfotransferase"/>
</dbReference>
<dbReference type="Gene3D" id="3.40.50.300">
    <property type="entry name" value="P-loop containing nucleotide triphosphate hydrolases"/>
    <property type="match status" value="1"/>
</dbReference>
<dbReference type="AlphaFoldDB" id="A0AB34IJP0"/>
<keyword evidence="2" id="KW-1185">Reference proteome</keyword>